<proteinExistence type="predicted"/>
<protein>
    <submittedName>
        <fullName evidence="1">Uncharacterized protein</fullName>
    </submittedName>
</protein>
<gene>
    <name evidence="1" type="ORF">LNTAR_22629</name>
</gene>
<dbReference type="EMBL" id="ABCK01000002">
    <property type="protein sequence ID" value="EDM29234.1"/>
    <property type="molecule type" value="Genomic_DNA"/>
</dbReference>
<name>A6DGB7_9BACT</name>
<dbReference type="AlphaFoldDB" id="A6DGB7"/>
<accession>A6DGB7</accession>
<dbReference type="OrthoDB" id="191085at2"/>
<dbReference type="Proteomes" id="UP000004947">
    <property type="component" value="Unassembled WGS sequence"/>
</dbReference>
<evidence type="ECO:0000313" key="2">
    <source>
        <dbReference type="Proteomes" id="UP000004947"/>
    </source>
</evidence>
<dbReference type="RefSeq" id="WP_007276960.1">
    <property type="nucleotide sequence ID" value="NZ_ABCK01000002.1"/>
</dbReference>
<organism evidence="1 2">
    <name type="scientific">Lentisphaera araneosa HTCC2155</name>
    <dbReference type="NCBI Taxonomy" id="313628"/>
    <lineage>
        <taxon>Bacteria</taxon>
        <taxon>Pseudomonadati</taxon>
        <taxon>Lentisphaerota</taxon>
        <taxon>Lentisphaeria</taxon>
        <taxon>Lentisphaerales</taxon>
        <taxon>Lentisphaeraceae</taxon>
        <taxon>Lentisphaera</taxon>
    </lineage>
</organism>
<comment type="caution">
    <text evidence="1">The sequence shown here is derived from an EMBL/GenBank/DDBJ whole genome shotgun (WGS) entry which is preliminary data.</text>
</comment>
<reference evidence="1 2" key="1">
    <citation type="journal article" date="2010" name="J. Bacteriol.">
        <title>Genome sequence of Lentisphaera araneosa HTCC2155T, the type species of the order Lentisphaerales in the phylum Lentisphaerae.</title>
        <authorList>
            <person name="Thrash J.C."/>
            <person name="Cho J.C."/>
            <person name="Vergin K.L."/>
            <person name="Morris R.M."/>
            <person name="Giovannoni S.J."/>
        </authorList>
    </citation>
    <scope>NUCLEOTIDE SEQUENCE [LARGE SCALE GENOMIC DNA]</scope>
    <source>
        <strain evidence="1 2">HTCC2155</strain>
    </source>
</reference>
<evidence type="ECO:0000313" key="1">
    <source>
        <dbReference type="EMBL" id="EDM29234.1"/>
    </source>
</evidence>
<keyword evidence="2" id="KW-1185">Reference proteome</keyword>
<sequence>MSTGWADIVAGVMQGIQNNRFSVWRSGANITTYRVTEIDDPTGSLVLTEVDVKSAAHTSLYQGSANMIFDPEVQTGQTFNGLPSYIATNAAWENKTLDLHNKAKVNYMFVDGHVESHHPFSSSVIGAGTPAAPAGMWTTIKGD</sequence>